<dbReference type="InterPro" id="IPR003673">
    <property type="entry name" value="CoA-Trfase_fam_III"/>
</dbReference>
<dbReference type="Gene3D" id="3.40.50.10540">
    <property type="entry name" value="Crotonobetainyl-coa:carnitine coa-transferase, domain 1"/>
    <property type="match status" value="1"/>
</dbReference>
<dbReference type="InterPro" id="IPR044855">
    <property type="entry name" value="CoA-Trfase_III_dom3_sf"/>
</dbReference>
<dbReference type="PANTHER" id="PTHR48207">
    <property type="entry name" value="SUCCINATE--HYDROXYMETHYLGLUTARATE COA-TRANSFERASE"/>
    <property type="match status" value="1"/>
</dbReference>
<reference evidence="2 3" key="1">
    <citation type="submission" date="2019-07" db="EMBL/GenBank/DDBJ databases">
        <title>New species of Amycolatopsis and Streptomyces.</title>
        <authorList>
            <person name="Duangmal K."/>
            <person name="Teo W.F.A."/>
            <person name="Lipun K."/>
        </authorList>
    </citation>
    <scope>NUCLEOTIDE SEQUENCE [LARGE SCALE GENOMIC DNA]</scope>
    <source>
        <strain evidence="2 3">TISTR 2346</strain>
    </source>
</reference>
<dbReference type="InterPro" id="IPR023606">
    <property type="entry name" value="CoA-Trfase_III_dom_1_sf"/>
</dbReference>
<dbReference type="SUPFAM" id="SSF89796">
    <property type="entry name" value="CoA-transferase family III (CaiB/BaiF)"/>
    <property type="match status" value="1"/>
</dbReference>
<evidence type="ECO:0000313" key="3">
    <source>
        <dbReference type="Proteomes" id="UP000326979"/>
    </source>
</evidence>
<dbReference type="RefSeq" id="WP_322723815.1">
    <property type="nucleotide sequence ID" value="NZ_BAABEQ010000092.1"/>
</dbReference>
<gene>
    <name evidence="2" type="ORF">FNH04_25325</name>
</gene>
<dbReference type="Proteomes" id="UP000326979">
    <property type="component" value="Unassembled WGS sequence"/>
</dbReference>
<dbReference type="AlphaFoldDB" id="A0A5N8W734"/>
<organism evidence="2 3">
    <name type="scientific">Streptomyces phyllanthi</name>
    <dbReference type="NCBI Taxonomy" id="1803180"/>
    <lineage>
        <taxon>Bacteria</taxon>
        <taxon>Bacillati</taxon>
        <taxon>Actinomycetota</taxon>
        <taxon>Actinomycetes</taxon>
        <taxon>Kitasatosporales</taxon>
        <taxon>Streptomycetaceae</taxon>
        <taxon>Streptomyces</taxon>
    </lineage>
</organism>
<dbReference type="PANTHER" id="PTHR48207:SF3">
    <property type="entry name" value="SUCCINATE--HYDROXYMETHYLGLUTARATE COA-TRANSFERASE"/>
    <property type="match status" value="1"/>
</dbReference>
<name>A0A5N8W734_9ACTN</name>
<evidence type="ECO:0000313" key="2">
    <source>
        <dbReference type="EMBL" id="MPY43109.1"/>
    </source>
</evidence>
<keyword evidence="1 2" id="KW-0808">Transferase</keyword>
<dbReference type="Pfam" id="PF02515">
    <property type="entry name" value="CoA_transf_3"/>
    <property type="match status" value="1"/>
</dbReference>
<dbReference type="EMBL" id="VJZE01000200">
    <property type="protein sequence ID" value="MPY43109.1"/>
    <property type="molecule type" value="Genomic_DNA"/>
</dbReference>
<proteinExistence type="predicted"/>
<keyword evidence="3" id="KW-1185">Reference proteome</keyword>
<sequence>MGTQYNAPDERAGAVDGAGRGALDGLHIADFSRVLAGPYATMLLADLGADVVKVERPGTGDDTRAWHPPADHDGTSTYFLSVNRNKRSVVLDLTTEAGLEQARALIAGSDVLVENFRPGTMERLGLGHRELRARHPGLIYCSISGFGSGAGAAIPGYDLLVQAVGGLMSVTGDAHGEPVKAGVALVDVITGLHASLGILAALRHREATGEGQLVEVNLLGSLLSAMVNQASAFAVAGVVPGRMGNAHPSIAPYETFPTADRPLALAVGNDRQFAALAETVGEPGLADDDRFRTNADRVAHREELRDILTKRLGAAGADHWATVLLAAGVPAGPVNTLDEAFAFARKLGLPGIVDIPAAAADAEGGRPARQVAHPITLSGTPAQYRLPPPHLGQHTAQILHGPAGPAGPASA</sequence>
<comment type="caution">
    <text evidence="2">The sequence shown here is derived from an EMBL/GenBank/DDBJ whole genome shotgun (WGS) entry which is preliminary data.</text>
</comment>
<accession>A0A5N8W734</accession>
<dbReference type="InterPro" id="IPR050483">
    <property type="entry name" value="CoA-transferase_III_domain"/>
</dbReference>
<evidence type="ECO:0000256" key="1">
    <source>
        <dbReference type="ARBA" id="ARBA00022679"/>
    </source>
</evidence>
<dbReference type="Gene3D" id="3.30.1540.10">
    <property type="entry name" value="formyl-coa transferase, domain 3"/>
    <property type="match status" value="1"/>
</dbReference>
<dbReference type="GO" id="GO:0008410">
    <property type="term" value="F:CoA-transferase activity"/>
    <property type="evidence" value="ECO:0007669"/>
    <property type="project" value="TreeGrafter"/>
</dbReference>
<protein>
    <submittedName>
        <fullName evidence="2">CoA transferase</fullName>
    </submittedName>
</protein>